<name>A0A388M2U2_CHABU</name>
<evidence type="ECO:0000313" key="3">
    <source>
        <dbReference type="EMBL" id="GBG88783.1"/>
    </source>
</evidence>
<evidence type="ECO:0000256" key="1">
    <source>
        <dbReference type="SAM" id="Coils"/>
    </source>
</evidence>
<feature type="region of interest" description="Disordered" evidence="2">
    <location>
        <begin position="377"/>
        <end position="440"/>
    </location>
</feature>
<keyword evidence="1" id="KW-0175">Coiled coil</keyword>
<organism evidence="3 4">
    <name type="scientific">Chara braunii</name>
    <name type="common">Braun's stonewort</name>
    <dbReference type="NCBI Taxonomy" id="69332"/>
    <lineage>
        <taxon>Eukaryota</taxon>
        <taxon>Viridiplantae</taxon>
        <taxon>Streptophyta</taxon>
        <taxon>Charophyceae</taxon>
        <taxon>Charales</taxon>
        <taxon>Characeae</taxon>
        <taxon>Chara</taxon>
    </lineage>
</organism>
<evidence type="ECO:0000313" key="4">
    <source>
        <dbReference type="Proteomes" id="UP000265515"/>
    </source>
</evidence>
<sequence>MSDREETREDDRILQSAGRPIAHLALGPEGDRHLFRQQRERQQQQRRARAAEASRAFASEAATSAAMASATQQSSQASNSGFVGSTVAQTMSQSTSVMASQPIVLTPEEVAIQRAAIREAQLQQALGEIKAEKEKMIRRRARMQRRQADVNELEGMDLTHMDADVRTLRTVLLGVVEMQDHHTALLQDIQQSLALLVGRVQAAPSPSAPGAWPVVQPPPFVPPMTGVSPYVTPASTQAASLGMPLTGGFSAGPSVQVPVPTMFSQPPLQVVVSGQPVVSQPAQPQGTQPQHQLVQQPAPQGPQPGMVQVPGQTLWVPKTSIASPKPFSGDKRGEDLDTWLRPGESLSMDFMDTLVTSKSGMRYIYVIVDRFTGDKTRGGRSGEDRGGRVVGRWVTDGDKTRGNIGGEDGGDEVRGGEVAEAETGGAIIGETRRGDSAGGNAGMVMDAMEERTKTKGDKAAAVVTNAMEEHTETKGDTTAAVAPDAMEEHTETKGDTTAAGRVAPAKSIVEATKADEEEAANRKRAARVTNGMEGVTKTDEDEGAVDAGNGEEAVIGVTAADNEEGVVTGIVRGQCVDTRESG</sequence>
<feature type="region of interest" description="Disordered" evidence="2">
    <location>
        <begin position="1"/>
        <end position="56"/>
    </location>
</feature>
<dbReference type="Gramene" id="GBG88783">
    <property type="protein sequence ID" value="GBG88783"/>
    <property type="gene ID" value="CBR_g48400"/>
</dbReference>
<proteinExistence type="predicted"/>
<feature type="compositionally biased region" description="Low complexity" evidence="2">
    <location>
        <begin position="292"/>
        <end position="304"/>
    </location>
</feature>
<accession>A0A388M2U2</accession>
<dbReference type="EMBL" id="BFEA01000694">
    <property type="protein sequence ID" value="GBG88783.1"/>
    <property type="molecule type" value="Genomic_DNA"/>
</dbReference>
<feature type="compositionally biased region" description="Low complexity" evidence="2">
    <location>
        <begin position="418"/>
        <end position="429"/>
    </location>
</feature>
<evidence type="ECO:0000256" key="2">
    <source>
        <dbReference type="SAM" id="MobiDB-lite"/>
    </source>
</evidence>
<feature type="compositionally biased region" description="Basic and acidic residues" evidence="2">
    <location>
        <begin position="29"/>
        <end position="43"/>
    </location>
</feature>
<feature type="coiled-coil region" evidence="1">
    <location>
        <begin position="119"/>
        <end position="146"/>
    </location>
</feature>
<comment type="caution">
    <text evidence="3">The sequence shown here is derived from an EMBL/GenBank/DDBJ whole genome shotgun (WGS) entry which is preliminary data.</text>
</comment>
<dbReference type="AlphaFoldDB" id="A0A388M2U2"/>
<protein>
    <recommendedName>
        <fullName evidence="5">Integrase catalytic domain-containing protein</fullName>
    </recommendedName>
</protein>
<feature type="region of interest" description="Disordered" evidence="2">
    <location>
        <begin position="278"/>
        <end position="304"/>
    </location>
</feature>
<feature type="compositionally biased region" description="Basic and acidic residues" evidence="2">
    <location>
        <begin position="377"/>
        <end position="387"/>
    </location>
</feature>
<reference evidence="3 4" key="1">
    <citation type="journal article" date="2018" name="Cell">
        <title>The Chara Genome: Secondary Complexity and Implications for Plant Terrestrialization.</title>
        <authorList>
            <person name="Nishiyama T."/>
            <person name="Sakayama H."/>
            <person name="Vries J.D."/>
            <person name="Buschmann H."/>
            <person name="Saint-Marcoux D."/>
            <person name="Ullrich K.K."/>
            <person name="Haas F.B."/>
            <person name="Vanderstraeten L."/>
            <person name="Becker D."/>
            <person name="Lang D."/>
            <person name="Vosolsobe S."/>
            <person name="Rombauts S."/>
            <person name="Wilhelmsson P.K.I."/>
            <person name="Janitza P."/>
            <person name="Kern R."/>
            <person name="Heyl A."/>
            <person name="Rumpler F."/>
            <person name="Villalobos L.I.A.C."/>
            <person name="Clay J.M."/>
            <person name="Skokan R."/>
            <person name="Toyoda A."/>
            <person name="Suzuki Y."/>
            <person name="Kagoshima H."/>
            <person name="Schijlen E."/>
            <person name="Tajeshwar N."/>
            <person name="Catarino B."/>
            <person name="Hetherington A.J."/>
            <person name="Saltykova A."/>
            <person name="Bonnot C."/>
            <person name="Breuninger H."/>
            <person name="Symeonidi A."/>
            <person name="Radhakrishnan G.V."/>
            <person name="Van Nieuwerburgh F."/>
            <person name="Deforce D."/>
            <person name="Chang C."/>
            <person name="Karol K.G."/>
            <person name="Hedrich R."/>
            <person name="Ulvskov P."/>
            <person name="Glockner G."/>
            <person name="Delwiche C.F."/>
            <person name="Petrasek J."/>
            <person name="Van de Peer Y."/>
            <person name="Friml J."/>
            <person name="Beilby M."/>
            <person name="Dolan L."/>
            <person name="Kohara Y."/>
            <person name="Sugano S."/>
            <person name="Fujiyama A."/>
            <person name="Delaux P.-M."/>
            <person name="Quint M."/>
            <person name="TheiBen G."/>
            <person name="Hagemann M."/>
            <person name="Harholt J."/>
            <person name="Dunand C."/>
            <person name="Zachgo S."/>
            <person name="Langdale J."/>
            <person name="Maumus F."/>
            <person name="Straeten D.V.D."/>
            <person name="Gould S.B."/>
            <person name="Rensing S.A."/>
        </authorList>
    </citation>
    <scope>NUCLEOTIDE SEQUENCE [LARGE SCALE GENOMIC DNA]</scope>
    <source>
        <strain evidence="3 4">S276</strain>
    </source>
</reference>
<gene>
    <name evidence="3" type="ORF">CBR_g48400</name>
</gene>
<keyword evidence="4" id="KW-1185">Reference proteome</keyword>
<dbReference type="Proteomes" id="UP000265515">
    <property type="component" value="Unassembled WGS sequence"/>
</dbReference>
<evidence type="ECO:0008006" key="5">
    <source>
        <dbReference type="Google" id="ProtNLM"/>
    </source>
</evidence>
<feature type="compositionally biased region" description="Basic and acidic residues" evidence="2">
    <location>
        <begin position="1"/>
        <end position="13"/>
    </location>
</feature>